<gene>
    <name evidence="7" type="primary">PLEST005027</name>
    <name evidence="7" type="ORF">PLESTB_000532900</name>
</gene>
<feature type="compositionally biased region" description="Acidic residues" evidence="6">
    <location>
        <begin position="141"/>
        <end position="153"/>
    </location>
</feature>
<comment type="subcellular location">
    <subcellularLocation>
        <location evidence="1">Nucleus</location>
    </subcellularLocation>
</comment>
<comment type="pathway">
    <text evidence="2">Protein modification; protein sumoylation.</text>
</comment>
<sequence length="257" mass="27945">MSQDAGNVPVSADQVRNAISGLVDREKNMLTNLDAVASSIMTAADYLAILKDSAQVGTYKELLLSLGKLSHEVRAHQGVLLNLGQTYQASLEDTDFQALLDRGLSDSLQRAPYRPEDDRRFKEFTEQVGGAGGSADQADGAGDDELGEDEDLREADTGHSLAKTKCPLSMKEVLDLERPVKDHLGYVYEHANIMEYLRGHPNGRKHPCAGVNGLLRASDLKPAEDVLRAKRRRRLAEAMGADANDGASEDSEEVIDV</sequence>
<dbReference type="GO" id="GO:0061665">
    <property type="term" value="F:SUMO ligase activity"/>
    <property type="evidence" value="ECO:0007669"/>
    <property type="project" value="TreeGrafter"/>
</dbReference>
<feature type="region of interest" description="Disordered" evidence="6">
    <location>
        <begin position="126"/>
        <end position="159"/>
    </location>
</feature>
<evidence type="ECO:0008006" key="9">
    <source>
        <dbReference type="Google" id="ProtNLM"/>
    </source>
</evidence>
<evidence type="ECO:0000256" key="6">
    <source>
        <dbReference type="SAM" id="MobiDB-lite"/>
    </source>
</evidence>
<dbReference type="InterPro" id="IPR013083">
    <property type="entry name" value="Znf_RING/FYVE/PHD"/>
</dbReference>
<dbReference type="Proteomes" id="UP001165080">
    <property type="component" value="Unassembled WGS sequence"/>
</dbReference>
<evidence type="ECO:0000256" key="4">
    <source>
        <dbReference type="ARBA" id="ARBA00022786"/>
    </source>
</evidence>
<evidence type="ECO:0000256" key="1">
    <source>
        <dbReference type="ARBA" id="ARBA00004123"/>
    </source>
</evidence>
<dbReference type="InterPro" id="IPR026846">
    <property type="entry name" value="Nse2(Mms21)"/>
</dbReference>
<evidence type="ECO:0000313" key="7">
    <source>
        <dbReference type="EMBL" id="GLC51722.1"/>
    </source>
</evidence>
<dbReference type="GO" id="GO:0000724">
    <property type="term" value="P:double-strand break repair via homologous recombination"/>
    <property type="evidence" value="ECO:0007669"/>
    <property type="project" value="InterPro"/>
</dbReference>
<proteinExistence type="predicted"/>
<dbReference type="Gene3D" id="3.30.40.10">
    <property type="entry name" value="Zinc/RING finger domain, C3HC4 (zinc finger)"/>
    <property type="match status" value="1"/>
</dbReference>
<dbReference type="PANTHER" id="PTHR21330">
    <property type="entry name" value="E3 SUMO-PROTEIN LIGASE NSE2"/>
    <property type="match status" value="1"/>
</dbReference>
<dbReference type="AlphaFoldDB" id="A0A9W6BGH3"/>
<keyword evidence="3" id="KW-0808">Transferase</keyword>
<dbReference type="PANTHER" id="PTHR21330:SF1">
    <property type="entry name" value="E3 SUMO-PROTEIN LIGASE NSE2"/>
    <property type="match status" value="1"/>
</dbReference>
<feature type="region of interest" description="Disordered" evidence="6">
    <location>
        <begin position="238"/>
        <end position="257"/>
    </location>
</feature>
<comment type="caution">
    <text evidence="7">The sequence shown here is derived from an EMBL/GenBank/DDBJ whole genome shotgun (WGS) entry which is preliminary data.</text>
</comment>
<evidence type="ECO:0000313" key="8">
    <source>
        <dbReference type="Proteomes" id="UP001165080"/>
    </source>
</evidence>
<dbReference type="GO" id="GO:0005634">
    <property type="term" value="C:nucleus"/>
    <property type="evidence" value="ECO:0007669"/>
    <property type="project" value="UniProtKB-SubCell"/>
</dbReference>
<organism evidence="7 8">
    <name type="scientific">Pleodorina starrii</name>
    <dbReference type="NCBI Taxonomy" id="330485"/>
    <lineage>
        <taxon>Eukaryota</taxon>
        <taxon>Viridiplantae</taxon>
        <taxon>Chlorophyta</taxon>
        <taxon>core chlorophytes</taxon>
        <taxon>Chlorophyceae</taxon>
        <taxon>CS clade</taxon>
        <taxon>Chlamydomonadales</taxon>
        <taxon>Volvocaceae</taxon>
        <taxon>Pleodorina</taxon>
    </lineage>
</organism>
<name>A0A9W6BGH3_9CHLO</name>
<dbReference type="GO" id="GO:0030915">
    <property type="term" value="C:Smc5-Smc6 complex"/>
    <property type="evidence" value="ECO:0007669"/>
    <property type="project" value="InterPro"/>
</dbReference>
<dbReference type="GO" id="GO:0016925">
    <property type="term" value="P:protein sumoylation"/>
    <property type="evidence" value="ECO:0007669"/>
    <property type="project" value="TreeGrafter"/>
</dbReference>
<keyword evidence="4" id="KW-0833">Ubl conjugation pathway</keyword>
<dbReference type="OrthoDB" id="26899at2759"/>
<keyword evidence="8" id="KW-1185">Reference proteome</keyword>
<protein>
    <recommendedName>
        <fullName evidence="9">U-box domain-containing protein</fullName>
    </recommendedName>
</protein>
<accession>A0A9W6BGH3</accession>
<keyword evidence="5" id="KW-0539">Nucleus</keyword>
<evidence type="ECO:0000256" key="2">
    <source>
        <dbReference type="ARBA" id="ARBA00004718"/>
    </source>
</evidence>
<reference evidence="7 8" key="1">
    <citation type="journal article" date="2023" name="Commun. Biol.">
        <title>Reorganization of the ancestral sex-determining regions during the evolution of trioecy in Pleodorina starrii.</title>
        <authorList>
            <person name="Takahashi K."/>
            <person name="Suzuki S."/>
            <person name="Kawai-Toyooka H."/>
            <person name="Yamamoto K."/>
            <person name="Hamaji T."/>
            <person name="Ootsuki R."/>
            <person name="Yamaguchi H."/>
            <person name="Kawachi M."/>
            <person name="Higashiyama T."/>
            <person name="Nozaki H."/>
        </authorList>
    </citation>
    <scope>NUCLEOTIDE SEQUENCE [LARGE SCALE GENOMIC DNA]</scope>
    <source>
        <strain evidence="7 8">NIES-4479</strain>
    </source>
</reference>
<feature type="compositionally biased region" description="Acidic residues" evidence="6">
    <location>
        <begin position="247"/>
        <end position="257"/>
    </location>
</feature>
<dbReference type="EMBL" id="BRXU01000004">
    <property type="protein sequence ID" value="GLC51722.1"/>
    <property type="molecule type" value="Genomic_DNA"/>
</dbReference>
<evidence type="ECO:0000256" key="5">
    <source>
        <dbReference type="ARBA" id="ARBA00023242"/>
    </source>
</evidence>
<evidence type="ECO:0000256" key="3">
    <source>
        <dbReference type="ARBA" id="ARBA00022679"/>
    </source>
</evidence>